<feature type="DNA-binding region" description="H-T-H motif" evidence="2">
    <location>
        <begin position="42"/>
        <end position="61"/>
    </location>
</feature>
<dbReference type="PRINTS" id="PR00455">
    <property type="entry name" value="HTHTETR"/>
</dbReference>
<dbReference type="Gene3D" id="1.10.10.60">
    <property type="entry name" value="Homeodomain-like"/>
    <property type="match status" value="1"/>
</dbReference>
<dbReference type="PANTHER" id="PTHR30055">
    <property type="entry name" value="HTH-TYPE TRANSCRIPTIONAL REGULATOR RUTR"/>
    <property type="match status" value="1"/>
</dbReference>
<keyword evidence="1 2" id="KW-0238">DNA-binding</keyword>
<dbReference type="InterPro" id="IPR050109">
    <property type="entry name" value="HTH-type_TetR-like_transc_reg"/>
</dbReference>
<evidence type="ECO:0000256" key="1">
    <source>
        <dbReference type="ARBA" id="ARBA00023125"/>
    </source>
</evidence>
<sequence length="199" mass="21231">MTDSADRTPASRGRGRPSVVDHDAVAEAAILLWTERGYEQTTWRDLAEATGVSERTLLRHFQTRAAIAWTGVDAARERLAAALAAAVPEEPLADVLRHAVVNSVSHDSVRRLGSQWATLVSTEPELAAFGQRSNLPWTADLADYIAGRVPEAPRAVANAVAAAYEAASRSALIDWAAGDAGDPADAVDAALRWLRVTTP</sequence>
<dbReference type="InterPro" id="IPR001647">
    <property type="entry name" value="HTH_TetR"/>
</dbReference>
<dbReference type="EMBL" id="JACHVP010000001">
    <property type="protein sequence ID" value="MBB2965709.1"/>
    <property type="molecule type" value="Genomic_DNA"/>
</dbReference>
<dbReference type="InterPro" id="IPR041347">
    <property type="entry name" value="MftR_C"/>
</dbReference>
<reference evidence="4 5" key="1">
    <citation type="submission" date="2020-08" db="EMBL/GenBank/DDBJ databases">
        <title>Sequencing the genomes of 1000 actinobacteria strains.</title>
        <authorList>
            <person name="Klenk H.-P."/>
        </authorList>
    </citation>
    <scope>NUCLEOTIDE SEQUENCE [LARGE SCALE GENOMIC DNA]</scope>
    <source>
        <strain evidence="4 5">DSM 20146</strain>
    </source>
</reference>
<dbReference type="SUPFAM" id="SSF46689">
    <property type="entry name" value="Homeodomain-like"/>
    <property type="match status" value="1"/>
</dbReference>
<proteinExistence type="predicted"/>
<comment type="caution">
    <text evidence="4">The sequence shown here is derived from an EMBL/GenBank/DDBJ whole genome shotgun (WGS) entry which is preliminary data.</text>
</comment>
<protein>
    <submittedName>
        <fullName evidence="4">AcrR family transcriptional regulator</fullName>
    </submittedName>
</protein>
<evidence type="ECO:0000259" key="3">
    <source>
        <dbReference type="PROSITE" id="PS50977"/>
    </source>
</evidence>
<dbReference type="GO" id="GO:0003700">
    <property type="term" value="F:DNA-binding transcription factor activity"/>
    <property type="evidence" value="ECO:0007669"/>
    <property type="project" value="TreeGrafter"/>
</dbReference>
<name>A0A7W4YIJ3_LEIAQ</name>
<dbReference type="InterPro" id="IPR009057">
    <property type="entry name" value="Homeodomain-like_sf"/>
</dbReference>
<dbReference type="GO" id="GO:0000976">
    <property type="term" value="F:transcription cis-regulatory region binding"/>
    <property type="evidence" value="ECO:0007669"/>
    <property type="project" value="TreeGrafter"/>
</dbReference>
<evidence type="ECO:0000256" key="2">
    <source>
        <dbReference type="PROSITE-ProRule" id="PRU00335"/>
    </source>
</evidence>
<dbReference type="PANTHER" id="PTHR30055:SF226">
    <property type="entry name" value="HTH-TYPE TRANSCRIPTIONAL REGULATOR PKSA"/>
    <property type="match status" value="1"/>
</dbReference>
<accession>A0A7W4YIJ3</accession>
<evidence type="ECO:0000313" key="4">
    <source>
        <dbReference type="EMBL" id="MBB2965709.1"/>
    </source>
</evidence>
<dbReference type="Proteomes" id="UP000538196">
    <property type="component" value="Unassembled WGS sequence"/>
</dbReference>
<dbReference type="Pfam" id="PF00440">
    <property type="entry name" value="TetR_N"/>
    <property type="match status" value="1"/>
</dbReference>
<gene>
    <name evidence="4" type="ORF">FHX33_000441</name>
</gene>
<dbReference type="Pfam" id="PF17754">
    <property type="entry name" value="TetR_C_14"/>
    <property type="match status" value="1"/>
</dbReference>
<evidence type="ECO:0000313" key="5">
    <source>
        <dbReference type="Proteomes" id="UP000538196"/>
    </source>
</evidence>
<organism evidence="4 5">
    <name type="scientific">Leifsonia aquatica</name>
    <name type="common">Corynebacterium aquaticum</name>
    <dbReference type="NCBI Taxonomy" id="144185"/>
    <lineage>
        <taxon>Bacteria</taxon>
        <taxon>Bacillati</taxon>
        <taxon>Actinomycetota</taxon>
        <taxon>Actinomycetes</taxon>
        <taxon>Micrococcales</taxon>
        <taxon>Microbacteriaceae</taxon>
        <taxon>Leifsonia</taxon>
    </lineage>
</organism>
<keyword evidence="5" id="KW-1185">Reference proteome</keyword>
<dbReference type="RefSeq" id="WP_221209317.1">
    <property type="nucleotide sequence ID" value="NZ_JACHVP010000001.1"/>
</dbReference>
<feature type="domain" description="HTH tetR-type" evidence="3">
    <location>
        <begin position="19"/>
        <end position="79"/>
    </location>
</feature>
<dbReference type="PROSITE" id="PS50977">
    <property type="entry name" value="HTH_TETR_2"/>
    <property type="match status" value="1"/>
</dbReference>
<dbReference type="Gene3D" id="1.10.357.10">
    <property type="entry name" value="Tetracycline Repressor, domain 2"/>
    <property type="match status" value="1"/>
</dbReference>
<dbReference type="AlphaFoldDB" id="A0A7W4YIJ3"/>